<feature type="transmembrane region" description="Helical" evidence="5">
    <location>
        <begin position="80"/>
        <end position="102"/>
    </location>
</feature>
<accession>A0A9D2UXC8</accession>
<keyword evidence="5" id="KW-0472">Membrane</keyword>
<dbReference type="PROSITE" id="PS50043">
    <property type="entry name" value="HTH_LUXR_2"/>
    <property type="match status" value="1"/>
</dbReference>
<dbReference type="SMART" id="SM00421">
    <property type="entry name" value="HTH_LUXR"/>
    <property type="match status" value="1"/>
</dbReference>
<feature type="transmembrane region" description="Helical" evidence="5">
    <location>
        <begin position="309"/>
        <end position="328"/>
    </location>
</feature>
<comment type="caution">
    <text evidence="7">The sequence shown here is derived from an EMBL/GenBank/DDBJ whole genome shotgun (WGS) entry which is preliminary data.</text>
</comment>
<keyword evidence="5" id="KW-0812">Transmembrane</keyword>
<evidence type="ECO:0000256" key="1">
    <source>
        <dbReference type="ARBA" id="ARBA00023015"/>
    </source>
</evidence>
<protein>
    <submittedName>
        <fullName evidence="7">LuxR family transcriptional regulator</fullName>
    </submittedName>
</protein>
<reference evidence="7" key="1">
    <citation type="journal article" date="2021" name="PeerJ">
        <title>Extensive microbial diversity within the chicken gut microbiome revealed by metagenomics and culture.</title>
        <authorList>
            <person name="Gilroy R."/>
            <person name="Ravi A."/>
            <person name="Getino M."/>
            <person name="Pursley I."/>
            <person name="Horton D.L."/>
            <person name="Alikhan N.F."/>
            <person name="Baker D."/>
            <person name="Gharbi K."/>
            <person name="Hall N."/>
            <person name="Watson M."/>
            <person name="Adriaenssens E.M."/>
            <person name="Foster-Nyarko E."/>
            <person name="Jarju S."/>
            <person name="Secka A."/>
            <person name="Antonio M."/>
            <person name="Oren A."/>
            <person name="Chaudhuri R.R."/>
            <person name="La Ragione R."/>
            <person name="Hildebrand F."/>
            <person name="Pallen M.J."/>
        </authorList>
    </citation>
    <scope>NUCLEOTIDE SEQUENCE</scope>
    <source>
        <strain evidence="7">ChiGjej6B6-11269</strain>
    </source>
</reference>
<dbReference type="InterPro" id="IPR016032">
    <property type="entry name" value="Sig_transdc_resp-reg_C-effctor"/>
</dbReference>
<dbReference type="GO" id="GO:0006355">
    <property type="term" value="P:regulation of DNA-templated transcription"/>
    <property type="evidence" value="ECO:0007669"/>
    <property type="project" value="InterPro"/>
</dbReference>
<name>A0A9D2UXC8_9ACTN</name>
<keyword evidence="2" id="KW-0238">DNA-binding</keyword>
<feature type="region of interest" description="Disordered" evidence="4">
    <location>
        <begin position="209"/>
        <end position="234"/>
    </location>
</feature>
<evidence type="ECO:0000256" key="4">
    <source>
        <dbReference type="SAM" id="MobiDB-lite"/>
    </source>
</evidence>
<feature type="transmembrane region" description="Helical" evidence="5">
    <location>
        <begin position="367"/>
        <end position="391"/>
    </location>
</feature>
<dbReference type="Pfam" id="PF00196">
    <property type="entry name" value="GerE"/>
    <property type="match status" value="1"/>
</dbReference>
<dbReference type="PANTHER" id="PTHR44688:SF16">
    <property type="entry name" value="DNA-BINDING TRANSCRIPTIONAL ACTIVATOR DEVR_DOSR"/>
    <property type="match status" value="1"/>
</dbReference>
<evidence type="ECO:0000259" key="6">
    <source>
        <dbReference type="PROSITE" id="PS50043"/>
    </source>
</evidence>
<feature type="transmembrane region" description="Helical" evidence="5">
    <location>
        <begin position="244"/>
        <end position="265"/>
    </location>
</feature>
<evidence type="ECO:0000313" key="8">
    <source>
        <dbReference type="Proteomes" id="UP000786989"/>
    </source>
</evidence>
<dbReference type="Proteomes" id="UP000786989">
    <property type="component" value="Unassembled WGS sequence"/>
</dbReference>
<keyword evidence="3" id="KW-0804">Transcription</keyword>
<feature type="domain" description="HTH luxR-type" evidence="6">
    <location>
        <begin position="448"/>
        <end position="513"/>
    </location>
</feature>
<reference evidence="7" key="2">
    <citation type="submission" date="2021-09" db="EMBL/GenBank/DDBJ databases">
        <authorList>
            <person name="Gilroy R."/>
        </authorList>
    </citation>
    <scope>NUCLEOTIDE SEQUENCE</scope>
    <source>
        <strain evidence="7">ChiGjej6B6-11269</strain>
    </source>
</reference>
<dbReference type="PANTHER" id="PTHR44688">
    <property type="entry name" value="DNA-BINDING TRANSCRIPTIONAL ACTIVATOR DEVR_DOSR"/>
    <property type="match status" value="1"/>
</dbReference>
<feature type="transmembrane region" description="Helical" evidence="5">
    <location>
        <begin position="169"/>
        <end position="186"/>
    </location>
</feature>
<feature type="transmembrane region" description="Helical" evidence="5">
    <location>
        <begin position="334"/>
        <end position="355"/>
    </location>
</feature>
<keyword evidence="5" id="KW-1133">Transmembrane helix</keyword>
<dbReference type="EMBL" id="DYWI01000125">
    <property type="protein sequence ID" value="HJF65783.1"/>
    <property type="molecule type" value="Genomic_DNA"/>
</dbReference>
<evidence type="ECO:0000256" key="3">
    <source>
        <dbReference type="ARBA" id="ARBA00023163"/>
    </source>
</evidence>
<feature type="transmembrane region" description="Helical" evidence="5">
    <location>
        <begin position="49"/>
        <end position="68"/>
    </location>
</feature>
<feature type="transmembrane region" description="Helical" evidence="5">
    <location>
        <begin position="144"/>
        <end position="163"/>
    </location>
</feature>
<dbReference type="PRINTS" id="PR00038">
    <property type="entry name" value="HTHLUXR"/>
</dbReference>
<dbReference type="AlphaFoldDB" id="A0A9D2UXC8"/>
<feature type="transmembrane region" description="Helical" evidence="5">
    <location>
        <begin position="397"/>
        <end position="415"/>
    </location>
</feature>
<feature type="transmembrane region" description="Helical" evidence="5">
    <location>
        <begin position="277"/>
        <end position="297"/>
    </location>
</feature>
<dbReference type="SUPFAM" id="SSF46894">
    <property type="entry name" value="C-terminal effector domain of the bipartite response regulators"/>
    <property type="match status" value="1"/>
</dbReference>
<dbReference type="InterPro" id="IPR036388">
    <property type="entry name" value="WH-like_DNA-bd_sf"/>
</dbReference>
<evidence type="ECO:0000313" key="7">
    <source>
        <dbReference type="EMBL" id="HJF65783.1"/>
    </source>
</evidence>
<dbReference type="InterPro" id="IPR000792">
    <property type="entry name" value="Tscrpt_reg_LuxR_C"/>
</dbReference>
<dbReference type="Gene3D" id="1.10.10.10">
    <property type="entry name" value="Winged helix-like DNA-binding domain superfamily/Winged helix DNA-binding domain"/>
    <property type="match status" value="1"/>
</dbReference>
<sequence>MDSSTTLRIHARTLLFSLFLLNGMASLLSAGNYLTGTFAAFGAEEEWATMLFAAIVSAAALGAVLIAAREWSSGIDRVFARPFSVATSAAAGLLTAAGLAAASSSSAATATVLLAIAGAAMALSYCVQAIAWSRAFASMNLNGTIAHIGIAAAIASLAALALISSSSPTLLAAAILASPLLSALAAPSGPSGAAGSADAVGAGAPLTHDGQKRSDAALGSASQDSAHAPAPQNAARSKEALKELWPIMGGCMICVSVLFSMWRSASTADALPFASSITQGTFFGFILCSLALGALAAMHADSTRPVARLIWPCPIFAALPLIPCIIPVTPEGLVGFALGACSGIGFAYFITLILASLCHSAGATSTLLFALGVAVLCFAASAALGTMLAMAANSDQITATSMALFVVYLIALGVAPKARASAPANQPVSLAADQAPSPVDPINEQCSRMAKRYSLTPRESEVLEYLAHGRSASYAAKAMFVSTDTVKVHVKHIYEKMGVHSRQDLLDMVQTPDAKE</sequence>
<dbReference type="CDD" id="cd06170">
    <property type="entry name" value="LuxR_C_like"/>
    <property type="match status" value="1"/>
</dbReference>
<evidence type="ECO:0000256" key="2">
    <source>
        <dbReference type="ARBA" id="ARBA00023125"/>
    </source>
</evidence>
<proteinExistence type="predicted"/>
<organism evidence="7 8">
    <name type="scientific">Slackia equolifaciens</name>
    <dbReference type="NCBI Taxonomy" id="498718"/>
    <lineage>
        <taxon>Bacteria</taxon>
        <taxon>Bacillati</taxon>
        <taxon>Actinomycetota</taxon>
        <taxon>Coriobacteriia</taxon>
        <taxon>Eggerthellales</taxon>
        <taxon>Eggerthellaceae</taxon>
        <taxon>Slackia</taxon>
    </lineage>
</organism>
<gene>
    <name evidence="7" type="ORF">K8U77_06690</name>
</gene>
<dbReference type="GO" id="GO:0003677">
    <property type="term" value="F:DNA binding"/>
    <property type="evidence" value="ECO:0007669"/>
    <property type="project" value="UniProtKB-KW"/>
</dbReference>
<evidence type="ECO:0000256" key="5">
    <source>
        <dbReference type="SAM" id="Phobius"/>
    </source>
</evidence>
<keyword evidence="1" id="KW-0805">Transcription regulation</keyword>
<feature type="transmembrane region" description="Helical" evidence="5">
    <location>
        <begin position="108"/>
        <end position="132"/>
    </location>
</feature>